<organism evidence="9 10">
    <name type="scientific">Lacicoccus qingdaonensis</name>
    <dbReference type="NCBI Taxonomy" id="576118"/>
    <lineage>
        <taxon>Bacteria</taxon>
        <taxon>Bacillati</taxon>
        <taxon>Bacillota</taxon>
        <taxon>Bacilli</taxon>
        <taxon>Bacillales</taxon>
        <taxon>Salinicoccaceae</taxon>
        <taxon>Lacicoccus</taxon>
    </lineage>
</organism>
<dbReference type="Proteomes" id="UP000199008">
    <property type="component" value="Unassembled WGS sequence"/>
</dbReference>
<dbReference type="EMBL" id="FNFY01000033">
    <property type="protein sequence ID" value="SDL23764.1"/>
    <property type="molecule type" value="Genomic_DNA"/>
</dbReference>
<gene>
    <name evidence="9" type="ORF">SAMN05216216_1334</name>
</gene>
<comment type="similarity">
    <text evidence="2">Belongs to the CPA3 antiporters (TC 2.A.63) subunit B family.</text>
</comment>
<dbReference type="AlphaFoldDB" id="A0A1G9IFZ9"/>
<evidence type="ECO:0000313" key="10">
    <source>
        <dbReference type="Proteomes" id="UP000199008"/>
    </source>
</evidence>
<keyword evidence="3" id="KW-1003">Cell membrane</keyword>
<dbReference type="GO" id="GO:0005886">
    <property type="term" value="C:plasma membrane"/>
    <property type="evidence" value="ECO:0007669"/>
    <property type="project" value="UniProtKB-SubCell"/>
</dbReference>
<dbReference type="OrthoDB" id="9798859at2"/>
<keyword evidence="5 7" id="KW-1133">Transmembrane helix</keyword>
<sequence length="167" mass="18371">MNLKSTLKKLGYAKVHKQMNDVFLKYTAKVVFLIIITFSINLFFSGHYTPGGGFVGGLLAAAAIVLLLLAYDLKTINKMIPFDHKWLIALGLTLSVFVPLVLMIFGQPFFTHQALYIELPIFGEVPIHTAVFFDVGVYITVAATTLLIITLLATEQAMSDSEGADRS</sequence>
<evidence type="ECO:0000256" key="6">
    <source>
        <dbReference type="ARBA" id="ARBA00023136"/>
    </source>
</evidence>
<evidence type="ECO:0000256" key="1">
    <source>
        <dbReference type="ARBA" id="ARBA00004651"/>
    </source>
</evidence>
<dbReference type="Pfam" id="PF04039">
    <property type="entry name" value="MnhB"/>
    <property type="match status" value="1"/>
</dbReference>
<dbReference type="PANTHER" id="PTHR33932:SF4">
    <property type="entry name" value="NA(+)_H(+) ANTIPORTER SUBUNIT B"/>
    <property type="match status" value="1"/>
</dbReference>
<reference evidence="10" key="1">
    <citation type="submission" date="2016-10" db="EMBL/GenBank/DDBJ databases">
        <authorList>
            <person name="Varghese N."/>
            <person name="Submissions S."/>
        </authorList>
    </citation>
    <scope>NUCLEOTIDE SEQUENCE [LARGE SCALE GENOMIC DNA]</scope>
    <source>
        <strain evidence="10">CGMCC 1.8895</strain>
    </source>
</reference>
<dbReference type="InterPro" id="IPR050622">
    <property type="entry name" value="CPA3_antiporter_subunitB"/>
</dbReference>
<feature type="transmembrane region" description="Helical" evidence="7">
    <location>
        <begin position="86"/>
        <end position="110"/>
    </location>
</feature>
<keyword evidence="6 7" id="KW-0472">Membrane</keyword>
<feature type="transmembrane region" description="Helical" evidence="7">
    <location>
        <begin position="130"/>
        <end position="153"/>
    </location>
</feature>
<proteinExistence type="inferred from homology"/>
<protein>
    <submittedName>
        <fullName evidence="9">Multisubunit sodium/proton antiporter, MrpB subunit</fullName>
    </submittedName>
</protein>
<evidence type="ECO:0000313" key="9">
    <source>
        <dbReference type="EMBL" id="SDL23764.1"/>
    </source>
</evidence>
<dbReference type="RefSeq" id="WP_092987928.1">
    <property type="nucleotide sequence ID" value="NZ_FNFY01000033.1"/>
</dbReference>
<feature type="transmembrane region" description="Helical" evidence="7">
    <location>
        <begin position="54"/>
        <end position="74"/>
    </location>
</feature>
<dbReference type="InterPro" id="IPR007182">
    <property type="entry name" value="MnhB"/>
</dbReference>
<dbReference type="NCBIfam" id="NF009223">
    <property type="entry name" value="PRK12573.1"/>
    <property type="match status" value="1"/>
</dbReference>
<evidence type="ECO:0000259" key="8">
    <source>
        <dbReference type="Pfam" id="PF04039"/>
    </source>
</evidence>
<evidence type="ECO:0000256" key="3">
    <source>
        <dbReference type="ARBA" id="ARBA00022475"/>
    </source>
</evidence>
<keyword evidence="4 7" id="KW-0812">Transmembrane</keyword>
<dbReference type="PANTHER" id="PTHR33932">
    <property type="entry name" value="NA(+)/H(+) ANTIPORTER SUBUNIT B"/>
    <property type="match status" value="1"/>
</dbReference>
<feature type="domain" description="Na+/H+ antiporter MnhB subunit-related protein" evidence="8">
    <location>
        <begin position="24"/>
        <end position="146"/>
    </location>
</feature>
<name>A0A1G9IFZ9_9BACL</name>
<dbReference type="STRING" id="576118.SAMN05216216_1334"/>
<evidence type="ECO:0000256" key="4">
    <source>
        <dbReference type="ARBA" id="ARBA00022692"/>
    </source>
</evidence>
<evidence type="ECO:0000256" key="2">
    <source>
        <dbReference type="ARBA" id="ARBA00009425"/>
    </source>
</evidence>
<feature type="transmembrane region" description="Helical" evidence="7">
    <location>
        <begin position="26"/>
        <end position="48"/>
    </location>
</feature>
<accession>A0A1G9IFZ9</accession>
<evidence type="ECO:0000256" key="5">
    <source>
        <dbReference type="ARBA" id="ARBA00022989"/>
    </source>
</evidence>
<keyword evidence="10" id="KW-1185">Reference proteome</keyword>
<comment type="subcellular location">
    <subcellularLocation>
        <location evidence="1">Cell membrane</location>
        <topology evidence="1">Multi-pass membrane protein</topology>
    </subcellularLocation>
</comment>
<evidence type="ECO:0000256" key="7">
    <source>
        <dbReference type="SAM" id="Phobius"/>
    </source>
</evidence>